<keyword evidence="2" id="KW-1185">Reference proteome</keyword>
<dbReference type="Proteomes" id="UP000625711">
    <property type="component" value="Unassembled WGS sequence"/>
</dbReference>
<proteinExistence type="predicted"/>
<organism evidence="1 2">
    <name type="scientific">Rhynchophorus ferrugineus</name>
    <name type="common">Red palm weevil</name>
    <name type="synonym">Curculio ferrugineus</name>
    <dbReference type="NCBI Taxonomy" id="354439"/>
    <lineage>
        <taxon>Eukaryota</taxon>
        <taxon>Metazoa</taxon>
        <taxon>Ecdysozoa</taxon>
        <taxon>Arthropoda</taxon>
        <taxon>Hexapoda</taxon>
        <taxon>Insecta</taxon>
        <taxon>Pterygota</taxon>
        <taxon>Neoptera</taxon>
        <taxon>Endopterygota</taxon>
        <taxon>Coleoptera</taxon>
        <taxon>Polyphaga</taxon>
        <taxon>Cucujiformia</taxon>
        <taxon>Curculionidae</taxon>
        <taxon>Dryophthorinae</taxon>
        <taxon>Rhynchophorus</taxon>
    </lineage>
</organism>
<dbReference type="EMBL" id="JAACXV010000023">
    <property type="protein sequence ID" value="KAF7286620.1"/>
    <property type="molecule type" value="Genomic_DNA"/>
</dbReference>
<gene>
    <name evidence="1" type="ORF">GWI33_004656</name>
</gene>
<name>A0A834MMX8_RHYFE</name>
<protein>
    <submittedName>
        <fullName evidence="1">Uncharacterized protein</fullName>
    </submittedName>
</protein>
<reference evidence="1" key="1">
    <citation type="submission" date="2020-08" db="EMBL/GenBank/DDBJ databases">
        <title>Genome sequencing and assembly of the red palm weevil Rhynchophorus ferrugineus.</title>
        <authorList>
            <person name="Dias G.B."/>
            <person name="Bergman C.M."/>
            <person name="Manee M."/>
        </authorList>
    </citation>
    <scope>NUCLEOTIDE SEQUENCE</scope>
    <source>
        <strain evidence="1">AA-2017</strain>
        <tissue evidence="1">Whole larva</tissue>
    </source>
</reference>
<comment type="caution">
    <text evidence="1">The sequence shown here is derived from an EMBL/GenBank/DDBJ whole genome shotgun (WGS) entry which is preliminary data.</text>
</comment>
<sequence>MQIMQNNAIKTDGNPVALDQSIICQLSEKTYVISTETERVKNISSVNWCQVCRLNTMQLLKSTSVTILLTFATSAARLLEKIESGTWKKIEKLFFADVAPSYLSAAAGVQITVSEIIAG</sequence>
<accession>A0A834MMX8</accession>
<evidence type="ECO:0000313" key="2">
    <source>
        <dbReference type="Proteomes" id="UP000625711"/>
    </source>
</evidence>
<evidence type="ECO:0000313" key="1">
    <source>
        <dbReference type="EMBL" id="KAF7286620.1"/>
    </source>
</evidence>
<dbReference type="AlphaFoldDB" id="A0A834MMX8"/>